<keyword evidence="2" id="KW-0406">Ion transport</keyword>
<gene>
    <name evidence="4" type="ORF">E4650_04780</name>
</gene>
<proteinExistence type="predicted"/>
<dbReference type="OrthoDB" id="9775180at2"/>
<dbReference type="AlphaFoldDB" id="A0A4Z0VWE4"/>
<evidence type="ECO:0000259" key="3">
    <source>
        <dbReference type="PROSITE" id="PS51201"/>
    </source>
</evidence>
<evidence type="ECO:0000256" key="2">
    <source>
        <dbReference type="ARBA" id="ARBA00023065"/>
    </source>
</evidence>
<evidence type="ECO:0000313" key="5">
    <source>
        <dbReference type="Proteomes" id="UP000297288"/>
    </source>
</evidence>
<sequence length="146" mass="16734">MFNKKNNIKYIVIIGCGRLGSELALKFSKTHNVVVIDKDEESFYRLSNRNFTGFTHTIDTTDIEALNKMKLDKADLVYIVTPDDNLNFMLAYGIKMMKFDIKLIARVNDPVKKDIFNKAGVNLFCPIENSVNDLVEEFQKFEGKGK</sequence>
<dbReference type="InterPro" id="IPR003148">
    <property type="entry name" value="RCK_N"/>
</dbReference>
<dbReference type="EMBL" id="SRME01000002">
    <property type="protein sequence ID" value="TGG88361.1"/>
    <property type="molecule type" value="Genomic_DNA"/>
</dbReference>
<evidence type="ECO:0000256" key="1">
    <source>
        <dbReference type="ARBA" id="ARBA00022448"/>
    </source>
</evidence>
<comment type="caution">
    <text evidence="4">The sequence shown here is derived from an EMBL/GenBank/DDBJ whole genome shotgun (WGS) entry which is preliminary data.</text>
</comment>
<dbReference type="GO" id="GO:0006813">
    <property type="term" value="P:potassium ion transport"/>
    <property type="evidence" value="ECO:0007669"/>
    <property type="project" value="InterPro"/>
</dbReference>
<dbReference type="Pfam" id="PF02254">
    <property type="entry name" value="TrkA_N"/>
    <property type="match status" value="1"/>
</dbReference>
<dbReference type="Proteomes" id="UP000297288">
    <property type="component" value="Unassembled WGS sequence"/>
</dbReference>
<dbReference type="Gene3D" id="3.40.50.720">
    <property type="entry name" value="NAD(P)-binding Rossmann-like Domain"/>
    <property type="match status" value="1"/>
</dbReference>
<evidence type="ECO:0000313" key="4">
    <source>
        <dbReference type="EMBL" id="TGG88361.1"/>
    </source>
</evidence>
<dbReference type="PANTHER" id="PTHR43833">
    <property type="entry name" value="POTASSIUM CHANNEL PROTEIN 2-RELATED-RELATED"/>
    <property type="match status" value="1"/>
</dbReference>
<dbReference type="InterPro" id="IPR050721">
    <property type="entry name" value="Trk_Ktr_HKT_K-transport"/>
</dbReference>
<organism evidence="4 5">
    <name type="scientific">Geotoga petraea</name>
    <dbReference type="NCBI Taxonomy" id="28234"/>
    <lineage>
        <taxon>Bacteria</taxon>
        <taxon>Thermotogati</taxon>
        <taxon>Thermotogota</taxon>
        <taxon>Thermotogae</taxon>
        <taxon>Petrotogales</taxon>
        <taxon>Petrotogaceae</taxon>
        <taxon>Geotoga</taxon>
    </lineage>
</organism>
<accession>A0A4Z0VWE4</accession>
<dbReference type="PANTHER" id="PTHR43833:SF5">
    <property type="entry name" value="TRK SYSTEM POTASSIUM UPTAKE PROTEIN TRKA"/>
    <property type="match status" value="1"/>
</dbReference>
<feature type="domain" description="RCK N-terminal" evidence="3">
    <location>
        <begin position="8"/>
        <end position="131"/>
    </location>
</feature>
<dbReference type="RefSeq" id="WP_135402749.1">
    <property type="nucleotide sequence ID" value="NZ_SRME01000002.1"/>
</dbReference>
<dbReference type="SUPFAM" id="SSF51735">
    <property type="entry name" value="NAD(P)-binding Rossmann-fold domains"/>
    <property type="match status" value="1"/>
</dbReference>
<reference evidence="4 5" key="1">
    <citation type="submission" date="2019-04" db="EMBL/GenBank/DDBJ databases">
        <title>Draft genome sequence data and analysis of a Fermenting Bacterium, Geotoga petraea strain HO-Geo1, isolated from heavy-oil petroleum reservoir in Russia.</title>
        <authorList>
            <person name="Grouzdev D.S."/>
            <person name="Semenova E.M."/>
            <person name="Sokolova D.S."/>
            <person name="Tourova T.P."/>
            <person name="Poltaraus A.B."/>
            <person name="Nazina T.N."/>
        </authorList>
    </citation>
    <scope>NUCLEOTIDE SEQUENCE [LARGE SCALE GENOMIC DNA]</scope>
    <source>
        <strain evidence="4 5">HO-Geo1</strain>
    </source>
</reference>
<dbReference type="PROSITE" id="PS51201">
    <property type="entry name" value="RCK_N"/>
    <property type="match status" value="1"/>
</dbReference>
<dbReference type="InterPro" id="IPR036291">
    <property type="entry name" value="NAD(P)-bd_dom_sf"/>
</dbReference>
<name>A0A4Z0VWE4_9BACT</name>
<protein>
    <submittedName>
        <fullName evidence="4">TrkA family potassium uptake protein</fullName>
    </submittedName>
</protein>
<keyword evidence="1" id="KW-0813">Transport</keyword>